<reference evidence="8 9" key="1">
    <citation type="journal article" date="2023" name="Plants (Basel)">
        <title>Bridging the Gap: Combining Genomics and Transcriptomics Approaches to Understand Stylosanthes scabra, an Orphan Legume from the Brazilian Caatinga.</title>
        <authorList>
            <person name="Ferreira-Neto J.R.C."/>
            <person name="da Silva M.D."/>
            <person name="Binneck E."/>
            <person name="de Melo N.F."/>
            <person name="da Silva R.H."/>
            <person name="de Melo A.L.T.M."/>
            <person name="Pandolfi V."/>
            <person name="Bustamante F.O."/>
            <person name="Brasileiro-Vidal A.C."/>
            <person name="Benko-Iseppon A.M."/>
        </authorList>
    </citation>
    <scope>NUCLEOTIDE SEQUENCE [LARGE SCALE GENOMIC DNA]</scope>
    <source>
        <tissue evidence="8">Leaves</tissue>
    </source>
</reference>
<dbReference type="SMART" id="SM00255">
    <property type="entry name" value="TIR"/>
    <property type="match status" value="1"/>
</dbReference>
<dbReference type="InterPro" id="IPR002182">
    <property type="entry name" value="NB-ARC"/>
</dbReference>
<dbReference type="PANTHER" id="PTHR11017">
    <property type="entry name" value="LEUCINE-RICH REPEAT-CONTAINING PROTEIN"/>
    <property type="match status" value="1"/>
</dbReference>
<dbReference type="Pfam" id="PF23952">
    <property type="entry name" value="LRR_EndoS"/>
    <property type="match status" value="1"/>
</dbReference>
<keyword evidence="4" id="KW-0378">Hydrolase</keyword>
<dbReference type="PANTHER" id="PTHR11017:SF479">
    <property type="entry name" value="DISEASE RESISTANCE PROTEIN (TIR-NBS-LRR CLASS) FAMILY"/>
    <property type="match status" value="1"/>
</dbReference>
<dbReference type="Proteomes" id="UP001341840">
    <property type="component" value="Unassembled WGS sequence"/>
</dbReference>
<dbReference type="Gene3D" id="3.40.50.10140">
    <property type="entry name" value="Toll/interleukin-1 receptor homology (TIR) domain"/>
    <property type="match status" value="1"/>
</dbReference>
<protein>
    <recommendedName>
        <fullName evidence="1">ADP-ribosyl cyclase/cyclic ADP-ribose hydrolase</fullName>
        <ecNumber evidence="1">3.2.2.6</ecNumber>
    </recommendedName>
</protein>
<evidence type="ECO:0000313" key="8">
    <source>
        <dbReference type="EMBL" id="MED6180961.1"/>
    </source>
</evidence>
<keyword evidence="9" id="KW-1185">Reference proteome</keyword>
<name>A0ABU6W4Y7_9FABA</name>
<dbReference type="PRINTS" id="PR00364">
    <property type="entry name" value="DISEASERSIST"/>
</dbReference>
<dbReference type="EMBL" id="JASCZI010181283">
    <property type="protein sequence ID" value="MED6180961.1"/>
    <property type="molecule type" value="Genomic_DNA"/>
</dbReference>
<evidence type="ECO:0000259" key="7">
    <source>
        <dbReference type="PROSITE" id="PS50104"/>
    </source>
</evidence>
<dbReference type="InterPro" id="IPR035897">
    <property type="entry name" value="Toll_tir_struct_dom_sf"/>
</dbReference>
<dbReference type="PROSITE" id="PS50104">
    <property type="entry name" value="TIR"/>
    <property type="match status" value="1"/>
</dbReference>
<dbReference type="Pfam" id="PF13456">
    <property type="entry name" value="RVT_3"/>
    <property type="match status" value="1"/>
</dbReference>
<evidence type="ECO:0000256" key="1">
    <source>
        <dbReference type="ARBA" id="ARBA00011982"/>
    </source>
</evidence>
<dbReference type="Gene3D" id="3.40.50.300">
    <property type="entry name" value="P-loop containing nucleotide triphosphate hydrolases"/>
    <property type="match status" value="1"/>
</dbReference>
<dbReference type="InterPro" id="IPR044974">
    <property type="entry name" value="Disease_R_plants"/>
</dbReference>
<dbReference type="Pfam" id="PF00931">
    <property type="entry name" value="NB-ARC"/>
    <property type="match status" value="1"/>
</dbReference>
<dbReference type="InterPro" id="IPR058192">
    <property type="entry name" value="WHD_ROQ1-like"/>
</dbReference>
<dbReference type="InterPro" id="IPR027417">
    <property type="entry name" value="P-loop_NTPase"/>
</dbReference>
<accession>A0ABU6W4Y7</accession>
<proteinExistence type="predicted"/>
<dbReference type="Pfam" id="PF20160">
    <property type="entry name" value="C-JID"/>
    <property type="match status" value="1"/>
</dbReference>
<dbReference type="Gene3D" id="1.10.8.430">
    <property type="entry name" value="Helical domain of apoptotic protease-activating factors"/>
    <property type="match status" value="1"/>
</dbReference>
<gene>
    <name evidence="8" type="ORF">PIB30_014940</name>
</gene>
<dbReference type="InterPro" id="IPR000157">
    <property type="entry name" value="TIR_dom"/>
</dbReference>
<comment type="caution">
    <text evidence="8">The sequence shown here is derived from an EMBL/GenBank/DDBJ whole genome shotgun (WGS) entry which is preliminary data.</text>
</comment>
<dbReference type="Gene3D" id="3.80.10.10">
    <property type="entry name" value="Ribonuclease Inhibitor"/>
    <property type="match status" value="2"/>
</dbReference>
<evidence type="ECO:0000313" key="9">
    <source>
        <dbReference type="Proteomes" id="UP001341840"/>
    </source>
</evidence>
<keyword evidence="5" id="KW-0520">NAD</keyword>
<evidence type="ECO:0000256" key="5">
    <source>
        <dbReference type="ARBA" id="ARBA00023027"/>
    </source>
</evidence>
<dbReference type="SUPFAM" id="SSF52200">
    <property type="entry name" value="Toll/Interleukin receptor TIR domain"/>
    <property type="match status" value="1"/>
</dbReference>
<dbReference type="Pfam" id="PF23282">
    <property type="entry name" value="WHD_ROQ1"/>
    <property type="match status" value="1"/>
</dbReference>
<keyword evidence="3" id="KW-0677">Repeat</keyword>
<dbReference type="Pfam" id="PF01582">
    <property type="entry name" value="TIR"/>
    <property type="match status" value="1"/>
</dbReference>
<feature type="domain" description="TIR" evidence="7">
    <location>
        <begin position="19"/>
        <end position="187"/>
    </location>
</feature>
<dbReference type="InterPro" id="IPR032675">
    <property type="entry name" value="LRR_dom_sf"/>
</dbReference>
<dbReference type="InterPro" id="IPR002156">
    <property type="entry name" value="RNaseH_domain"/>
</dbReference>
<organism evidence="8 9">
    <name type="scientific">Stylosanthes scabra</name>
    <dbReference type="NCBI Taxonomy" id="79078"/>
    <lineage>
        <taxon>Eukaryota</taxon>
        <taxon>Viridiplantae</taxon>
        <taxon>Streptophyta</taxon>
        <taxon>Embryophyta</taxon>
        <taxon>Tracheophyta</taxon>
        <taxon>Spermatophyta</taxon>
        <taxon>Magnoliopsida</taxon>
        <taxon>eudicotyledons</taxon>
        <taxon>Gunneridae</taxon>
        <taxon>Pentapetalae</taxon>
        <taxon>rosids</taxon>
        <taxon>fabids</taxon>
        <taxon>Fabales</taxon>
        <taxon>Fabaceae</taxon>
        <taxon>Papilionoideae</taxon>
        <taxon>50 kb inversion clade</taxon>
        <taxon>dalbergioids sensu lato</taxon>
        <taxon>Dalbergieae</taxon>
        <taxon>Pterocarpus clade</taxon>
        <taxon>Stylosanthes</taxon>
    </lineage>
</organism>
<dbReference type="SUPFAM" id="SSF52058">
    <property type="entry name" value="L domain-like"/>
    <property type="match status" value="1"/>
</dbReference>
<evidence type="ECO:0000256" key="3">
    <source>
        <dbReference type="ARBA" id="ARBA00022737"/>
    </source>
</evidence>
<dbReference type="SUPFAM" id="SSF52540">
    <property type="entry name" value="P-loop containing nucleoside triphosphate hydrolases"/>
    <property type="match status" value="1"/>
</dbReference>
<evidence type="ECO:0000256" key="6">
    <source>
        <dbReference type="ARBA" id="ARBA00047304"/>
    </source>
</evidence>
<dbReference type="EC" id="3.2.2.6" evidence="1"/>
<dbReference type="InterPro" id="IPR042197">
    <property type="entry name" value="Apaf_helical"/>
</dbReference>
<comment type="catalytic activity">
    <reaction evidence="6">
        <text>NAD(+) + H2O = ADP-D-ribose + nicotinamide + H(+)</text>
        <dbReference type="Rhea" id="RHEA:16301"/>
        <dbReference type="ChEBI" id="CHEBI:15377"/>
        <dbReference type="ChEBI" id="CHEBI:15378"/>
        <dbReference type="ChEBI" id="CHEBI:17154"/>
        <dbReference type="ChEBI" id="CHEBI:57540"/>
        <dbReference type="ChEBI" id="CHEBI:57967"/>
        <dbReference type="EC" id="3.2.2.6"/>
    </reaction>
    <physiologicalReaction direction="left-to-right" evidence="6">
        <dbReference type="Rhea" id="RHEA:16302"/>
    </physiologicalReaction>
</comment>
<evidence type="ECO:0000256" key="4">
    <source>
        <dbReference type="ARBA" id="ARBA00022801"/>
    </source>
</evidence>
<evidence type="ECO:0000256" key="2">
    <source>
        <dbReference type="ARBA" id="ARBA00022614"/>
    </source>
</evidence>
<sequence length="1203" mass="138308">MAYSSSSRSSSSSFNVPEIKHDVFISFRGEVRTSILSHLITRLKDEGIGYYFDEENLPAGDEISPTLLQAIEQSSISVVLFSENYASSRWCMEELVKIIECMEQYKRIVIPVFYKVDPSDVRHQKRTYEEAFHVHINKYKENLAKVQNWRCALRKTADLSGIHYPSNLIRNESKFIEEIVKYIYKKLPHISTRESNGLVGIDDGVRSIESLLRVESSEILRIIGIWGIGGIGKTTLAEFLFDKYSSRYEGSCMLRNVKESQKFGLSYLRDKLISELSDGERLSFKKSSKARKLSSKKVFIVLDDMDTLEQFEHLATKLLVGPGSRIIITSRDKDVLKKVNGIYEVQGLSSENSLKLFCLNAFDKVYPEVGYEEVSKVAVEYAKGVPLALKVLGSYLNSKPTEEWESALAKLKIYPDTKIFDVLKLSYDGLDELEKEIFLDIVFFFKGEYKDVVMPFLEACGFFPASGIGNLSRKGLITISKYNKIEMHDLIEQMGREIVRQESIKDPGRRSRLSNPEDVYDVLTSNKGKESVEGIMLDMSQIKRDLHLDAHTFKKMPYTRFLKFHYSPWWWFPRSANVYVSSTFESFPNKLRYLEWSGCPVKSLGPNFCAENLVELSMPCSQVCKLWDGVQDLVNLKKIDLRGCKQLVELPDFTLASNLKGIDLAYCERLRQLHPSMLSIHKLETLNVRGCEALESLKSKIHLKSLRILKAGDCSSLKEFSVSSEKLTWLDLQSTMIKMLHSSVGRLSKLVELDLSGVRVETLPNELCLLVSLEELNLKGSKQLTELPRNMKALSRLHNLNLTDCCSLRSLPELPPSIIHLCATNCTSLEKLFNAKTVFSLNLISFSFENCKRLDEHSFAKYVHHTMMGVIIRDLLSKMLNDKRPVLQLEELAFHVPRVNVCYAGSKVPSWFKYQTGESWVTVDLVADQPHYLERLVGFIMCCVVHLIPPQTKALREEAPMIRCRCDLWHSKRRAEKRGLSSDHVYIWFEQVGRQHRLHDKNNVTFKFETYCRSWTFIALKDEREVIGCGVYPVYASNILQVLQNVDAVDPKFQFFYDMTWPEFLRSGKQLVFTLEELEKISFEELEKILFHKKIHPAPAPHLFAIWRGLTLAWECGCKNVICETDCVNAFSLLTKKYIHMSWSDIRNMIRDHNDLVAKIDDVLHWDWTAIFSLIEPRANTAAGLMAEKSAREQHGYIEWLQL</sequence>
<dbReference type="InterPro" id="IPR045344">
    <property type="entry name" value="C-JID"/>
</dbReference>
<keyword evidence="2" id="KW-0433">Leucine-rich repeat</keyword>